<comment type="caution">
    <text evidence="1">The sequence shown here is derived from an EMBL/GenBank/DDBJ whole genome shotgun (WGS) entry which is preliminary data.</text>
</comment>
<dbReference type="Proteomes" id="UP001141806">
    <property type="component" value="Unassembled WGS sequence"/>
</dbReference>
<dbReference type="GO" id="GO:0005739">
    <property type="term" value="C:mitochondrion"/>
    <property type="evidence" value="ECO:0007669"/>
    <property type="project" value="InterPro"/>
</dbReference>
<protein>
    <submittedName>
        <fullName evidence="1">Uncharacterized protein</fullName>
    </submittedName>
</protein>
<dbReference type="InterPro" id="IPR018625">
    <property type="entry name" value="Pet100"/>
</dbReference>
<dbReference type="AlphaFoldDB" id="A0A9Q0KCQ6"/>
<organism evidence="1 2">
    <name type="scientific">Protea cynaroides</name>
    <dbReference type="NCBI Taxonomy" id="273540"/>
    <lineage>
        <taxon>Eukaryota</taxon>
        <taxon>Viridiplantae</taxon>
        <taxon>Streptophyta</taxon>
        <taxon>Embryophyta</taxon>
        <taxon>Tracheophyta</taxon>
        <taxon>Spermatophyta</taxon>
        <taxon>Magnoliopsida</taxon>
        <taxon>Proteales</taxon>
        <taxon>Proteaceae</taxon>
        <taxon>Protea</taxon>
    </lineage>
</organism>
<dbReference type="PANTHER" id="PTHR35700">
    <property type="entry name" value="OS07G0181800 PROTEIN"/>
    <property type="match status" value="1"/>
</dbReference>
<dbReference type="EMBL" id="JAMYWD010000006">
    <property type="protein sequence ID" value="KAJ4967936.1"/>
    <property type="molecule type" value="Genomic_DNA"/>
</dbReference>
<evidence type="ECO:0000313" key="1">
    <source>
        <dbReference type="EMBL" id="KAJ4967936.1"/>
    </source>
</evidence>
<dbReference type="GO" id="GO:0033617">
    <property type="term" value="P:mitochondrial respiratory chain complex IV assembly"/>
    <property type="evidence" value="ECO:0007669"/>
    <property type="project" value="InterPro"/>
</dbReference>
<dbReference type="Pfam" id="PF09803">
    <property type="entry name" value="Pet100"/>
    <property type="match status" value="1"/>
</dbReference>
<keyword evidence="2" id="KW-1185">Reference proteome</keyword>
<gene>
    <name evidence="1" type="ORF">NE237_014637</name>
</gene>
<accession>A0A9Q0KCQ6</accession>
<reference evidence="1" key="1">
    <citation type="journal article" date="2023" name="Plant J.">
        <title>The genome of the king protea, Protea cynaroides.</title>
        <authorList>
            <person name="Chang J."/>
            <person name="Duong T.A."/>
            <person name="Schoeman C."/>
            <person name="Ma X."/>
            <person name="Roodt D."/>
            <person name="Barker N."/>
            <person name="Li Z."/>
            <person name="Van de Peer Y."/>
            <person name="Mizrachi E."/>
        </authorList>
    </citation>
    <scope>NUCLEOTIDE SEQUENCE</scope>
    <source>
        <tissue evidence="1">Young leaves</tissue>
    </source>
</reference>
<dbReference type="PANTHER" id="PTHR35700:SF1">
    <property type="entry name" value="OS07G0181800 PROTEIN"/>
    <property type="match status" value="1"/>
</dbReference>
<name>A0A9Q0KCQ6_9MAGN</name>
<evidence type="ECO:0000313" key="2">
    <source>
        <dbReference type="Proteomes" id="UP001141806"/>
    </source>
</evidence>
<dbReference type="OrthoDB" id="18175at2759"/>
<sequence length="189" mass="22162">MMPKLLFSLRVMLRRMSFGMDPQKVYHVHQHILSYSWSSHHVVPKPYQKRFFQLFPDLRSTDIFIFFDYIFRFLTSSYSSFGFNRIKTLHQNPLGRRSYDGEYYCLSDGRHPKMSSLGTSKGVLEIAKFAVYVSIPIALMFSFASNTENLKKIMGNRSYVVYPPEGPPPPSPEEIREMAREIARKNNMR</sequence>
<proteinExistence type="predicted"/>